<evidence type="ECO:0000313" key="4">
    <source>
        <dbReference type="Proteomes" id="UP001286313"/>
    </source>
</evidence>
<protein>
    <recommendedName>
        <fullName evidence="2">Integrase zinc-binding domain-containing protein</fullName>
    </recommendedName>
</protein>
<comment type="caution">
    <text evidence="3">The sequence shown here is derived from an EMBL/GenBank/DDBJ whole genome shotgun (WGS) entry which is preliminary data.</text>
</comment>
<name>A0AAE1KZX2_PETCI</name>
<feature type="compositionally biased region" description="Polar residues" evidence="1">
    <location>
        <begin position="7"/>
        <end position="19"/>
    </location>
</feature>
<dbReference type="Proteomes" id="UP001286313">
    <property type="component" value="Unassembled WGS sequence"/>
</dbReference>
<evidence type="ECO:0000256" key="1">
    <source>
        <dbReference type="SAM" id="MobiDB-lite"/>
    </source>
</evidence>
<feature type="region of interest" description="Disordered" evidence="1">
    <location>
        <begin position="1"/>
        <end position="31"/>
    </location>
</feature>
<gene>
    <name evidence="3" type="ORF">Pcinc_004847</name>
</gene>
<dbReference type="Gene3D" id="1.10.340.70">
    <property type="match status" value="1"/>
</dbReference>
<dbReference type="Pfam" id="PF17921">
    <property type="entry name" value="Integrase_H2C2"/>
    <property type="match status" value="1"/>
</dbReference>
<feature type="domain" description="Integrase zinc-binding" evidence="2">
    <location>
        <begin position="63"/>
        <end position="116"/>
    </location>
</feature>
<reference evidence="3" key="1">
    <citation type="submission" date="2023-10" db="EMBL/GenBank/DDBJ databases">
        <title>Genome assemblies of two species of porcelain crab, Petrolisthes cinctipes and Petrolisthes manimaculis (Anomura: Porcellanidae).</title>
        <authorList>
            <person name="Angst P."/>
        </authorList>
    </citation>
    <scope>NUCLEOTIDE SEQUENCE</scope>
    <source>
        <strain evidence="3">PB745_01</strain>
        <tissue evidence="3">Gill</tissue>
    </source>
</reference>
<dbReference type="EMBL" id="JAWQEG010000358">
    <property type="protein sequence ID" value="KAK3891249.1"/>
    <property type="molecule type" value="Genomic_DNA"/>
</dbReference>
<organism evidence="3 4">
    <name type="scientific">Petrolisthes cinctipes</name>
    <name type="common">Flat porcelain crab</name>
    <dbReference type="NCBI Taxonomy" id="88211"/>
    <lineage>
        <taxon>Eukaryota</taxon>
        <taxon>Metazoa</taxon>
        <taxon>Ecdysozoa</taxon>
        <taxon>Arthropoda</taxon>
        <taxon>Crustacea</taxon>
        <taxon>Multicrustacea</taxon>
        <taxon>Malacostraca</taxon>
        <taxon>Eumalacostraca</taxon>
        <taxon>Eucarida</taxon>
        <taxon>Decapoda</taxon>
        <taxon>Pleocyemata</taxon>
        <taxon>Anomura</taxon>
        <taxon>Galatheoidea</taxon>
        <taxon>Porcellanidae</taxon>
        <taxon>Petrolisthes</taxon>
    </lineage>
</organism>
<evidence type="ECO:0000259" key="2">
    <source>
        <dbReference type="Pfam" id="PF17921"/>
    </source>
</evidence>
<evidence type="ECO:0000313" key="3">
    <source>
        <dbReference type="EMBL" id="KAK3891249.1"/>
    </source>
</evidence>
<keyword evidence="4" id="KW-1185">Reference proteome</keyword>
<dbReference type="InterPro" id="IPR041588">
    <property type="entry name" value="Integrase_H2C2"/>
</dbReference>
<dbReference type="AlphaFoldDB" id="A0AAE1KZX2"/>
<proteinExistence type="predicted"/>
<sequence length="138" mass="15535">MFPLQEEPTSQDGQRSFSRTAAGPRSISNQNFNHISTVEGRASGQSSTTILCDISTGRPRPWVPASLCHHIFNLIHNLSHPSHRAPTRLITQKFVWLGISRDVGNWVRYCIPCQKYTDTPRLAQDLSTNHRDILPTST</sequence>
<accession>A0AAE1KZX2</accession>